<dbReference type="RefSeq" id="WP_345014003.1">
    <property type="nucleotide sequence ID" value="NZ_BAAAZY010000010.1"/>
</dbReference>
<dbReference type="Pfam" id="PF00501">
    <property type="entry name" value="AMP-binding"/>
    <property type="match status" value="1"/>
</dbReference>
<feature type="compositionally biased region" description="Low complexity" evidence="1">
    <location>
        <begin position="574"/>
        <end position="587"/>
    </location>
</feature>
<sequence>MADNARVEEYLADVRARQQRVWPASMPREVVYPLGQRPLTDHLRHWARGHPDRVAITFYGEQITYAALEDLTARLCGWLQRSGVRPGDRVGVFLPNCPQFIVAMLGILRAGAVHVPVNPMFREYELRHELADAGVEILITLDTLRPLVEAVRSETAVRSVLVTGLADMLPSDPVLPLPSGLAGAGPTGTGWGQAVGGARGQDEPADLDALAALNYTGGTTGLPKGCEHSQRHMLYTAATAAAASGMDLSGDNPDVLLIYVPVFWIAGEDFGILLPLLTGSGIVLLTRWDPEAVLQAIERYRVTLMLGTVDNYVELMEHPGLPGTDLSSLAQPRAMSFVRKLTPAIRARWSSLVGEHSVLQEAAYGMTETHTADSFTTGFQHGDHDLLTEPVFCGLPVPGTEFMVADGESAEPLPLGESGEILVRSPSVLTGYWRQPEATGRVLRGGWLHTGDIGMIDEDGCLHYLGRTKEMIKVSGMSVFPSELEALLARHPDVLTAAVVPMDDPQRGQVPLAFVQPRPGAALDAEGVRAWARANMAPYKVPVVRCVDALPMTTTGKVTKGELLERAARIAVSPASLAASDASPAAADADEKDR</sequence>
<reference evidence="5" key="1">
    <citation type="journal article" date="2019" name="Int. J. Syst. Evol. Microbiol.">
        <title>The Global Catalogue of Microorganisms (GCM) 10K type strain sequencing project: providing services to taxonomists for standard genome sequencing and annotation.</title>
        <authorList>
            <consortium name="The Broad Institute Genomics Platform"/>
            <consortium name="The Broad Institute Genome Sequencing Center for Infectious Disease"/>
            <person name="Wu L."/>
            <person name="Ma J."/>
        </authorList>
    </citation>
    <scope>NUCLEOTIDE SEQUENCE [LARGE SCALE GENOMIC DNA]</scope>
    <source>
        <strain evidence="5">JCM 16925</strain>
    </source>
</reference>
<dbReference type="PANTHER" id="PTHR43767:SF1">
    <property type="entry name" value="NONRIBOSOMAL PEPTIDE SYNTHASE PES1 (EUROFUNG)-RELATED"/>
    <property type="match status" value="1"/>
</dbReference>
<dbReference type="InterPro" id="IPR000873">
    <property type="entry name" value="AMP-dep_synth/lig_dom"/>
</dbReference>
<dbReference type="InterPro" id="IPR042099">
    <property type="entry name" value="ANL_N_sf"/>
</dbReference>
<name>A0ABP7V6B5_9ACTN</name>
<dbReference type="InterPro" id="IPR045851">
    <property type="entry name" value="AMP-bd_C_sf"/>
</dbReference>
<dbReference type="SUPFAM" id="SSF56801">
    <property type="entry name" value="Acetyl-CoA synthetase-like"/>
    <property type="match status" value="1"/>
</dbReference>
<comment type="caution">
    <text evidence="4">The sequence shown here is derived from an EMBL/GenBank/DDBJ whole genome shotgun (WGS) entry which is preliminary data.</text>
</comment>
<dbReference type="Gene3D" id="3.40.50.12780">
    <property type="entry name" value="N-terminal domain of ligase-like"/>
    <property type="match status" value="1"/>
</dbReference>
<keyword evidence="5" id="KW-1185">Reference proteome</keyword>
<evidence type="ECO:0000313" key="5">
    <source>
        <dbReference type="Proteomes" id="UP001499984"/>
    </source>
</evidence>
<dbReference type="Proteomes" id="UP001499984">
    <property type="component" value="Unassembled WGS sequence"/>
</dbReference>
<dbReference type="EMBL" id="BAAAZY010000010">
    <property type="protein sequence ID" value="GAA4060532.1"/>
    <property type="molecule type" value="Genomic_DNA"/>
</dbReference>
<dbReference type="NCBIfam" id="NF004822">
    <property type="entry name" value="PRK06178.1"/>
    <property type="match status" value="1"/>
</dbReference>
<dbReference type="InterPro" id="IPR025110">
    <property type="entry name" value="AMP-bd_C"/>
</dbReference>
<accession>A0ABP7V6B5</accession>
<dbReference type="Pfam" id="PF13193">
    <property type="entry name" value="AMP-binding_C"/>
    <property type="match status" value="1"/>
</dbReference>
<proteinExistence type="predicted"/>
<evidence type="ECO:0000256" key="1">
    <source>
        <dbReference type="SAM" id="MobiDB-lite"/>
    </source>
</evidence>
<dbReference type="Gene3D" id="3.30.300.30">
    <property type="match status" value="1"/>
</dbReference>
<evidence type="ECO:0000259" key="3">
    <source>
        <dbReference type="Pfam" id="PF13193"/>
    </source>
</evidence>
<feature type="region of interest" description="Disordered" evidence="1">
    <location>
        <begin position="574"/>
        <end position="594"/>
    </location>
</feature>
<dbReference type="PROSITE" id="PS00455">
    <property type="entry name" value="AMP_BINDING"/>
    <property type="match status" value="1"/>
</dbReference>
<evidence type="ECO:0000313" key="4">
    <source>
        <dbReference type="EMBL" id="GAA4060532.1"/>
    </source>
</evidence>
<dbReference type="InterPro" id="IPR050237">
    <property type="entry name" value="ATP-dep_AMP-bd_enzyme"/>
</dbReference>
<organism evidence="4 5">
    <name type="scientific">Streptomyces shaanxiensis</name>
    <dbReference type="NCBI Taxonomy" id="653357"/>
    <lineage>
        <taxon>Bacteria</taxon>
        <taxon>Bacillati</taxon>
        <taxon>Actinomycetota</taxon>
        <taxon>Actinomycetes</taxon>
        <taxon>Kitasatosporales</taxon>
        <taxon>Streptomycetaceae</taxon>
        <taxon>Streptomyces</taxon>
    </lineage>
</organism>
<dbReference type="InterPro" id="IPR020845">
    <property type="entry name" value="AMP-binding_CS"/>
</dbReference>
<protein>
    <submittedName>
        <fullName evidence="4">AMP-binding protein</fullName>
    </submittedName>
</protein>
<evidence type="ECO:0000259" key="2">
    <source>
        <dbReference type="Pfam" id="PF00501"/>
    </source>
</evidence>
<feature type="domain" description="AMP-dependent synthetase/ligase" evidence="2">
    <location>
        <begin position="43"/>
        <end position="433"/>
    </location>
</feature>
<dbReference type="PANTHER" id="PTHR43767">
    <property type="entry name" value="LONG-CHAIN-FATTY-ACID--COA LIGASE"/>
    <property type="match status" value="1"/>
</dbReference>
<feature type="domain" description="AMP-binding enzyme C-terminal" evidence="3">
    <location>
        <begin position="483"/>
        <end position="557"/>
    </location>
</feature>
<gene>
    <name evidence="4" type="ORF">GCM10022233_37200</name>
</gene>